<keyword evidence="3 6" id="KW-0812">Transmembrane</keyword>
<name>A0ABT3RDI8_9BACT</name>
<feature type="transmembrane region" description="Helical" evidence="6">
    <location>
        <begin position="275"/>
        <end position="298"/>
    </location>
</feature>
<dbReference type="InterPro" id="IPR003838">
    <property type="entry name" value="ABC3_permease_C"/>
</dbReference>
<dbReference type="Pfam" id="PF02687">
    <property type="entry name" value="FtsX"/>
    <property type="match status" value="2"/>
</dbReference>
<keyword evidence="2" id="KW-1003">Cell membrane</keyword>
<evidence type="ECO:0000259" key="7">
    <source>
        <dbReference type="Pfam" id="PF02687"/>
    </source>
</evidence>
<feature type="transmembrane region" description="Helical" evidence="6">
    <location>
        <begin position="747"/>
        <end position="770"/>
    </location>
</feature>
<gene>
    <name evidence="9" type="ORF">OO017_05995</name>
</gene>
<feature type="domain" description="MacB-like periplasmic core" evidence="8">
    <location>
        <begin position="467"/>
        <end position="628"/>
    </location>
</feature>
<dbReference type="InterPro" id="IPR050250">
    <property type="entry name" value="Macrolide_Exporter_MacB"/>
</dbReference>
<dbReference type="EMBL" id="JAPFQO010000003">
    <property type="protein sequence ID" value="MCX2739491.1"/>
    <property type="molecule type" value="Genomic_DNA"/>
</dbReference>
<feature type="domain" description="ABC3 transporter permease C-terminal" evidence="7">
    <location>
        <begin position="284"/>
        <end position="400"/>
    </location>
</feature>
<evidence type="ECO:0000256" key="3">
    <source>
        <dbReference type="ARBA" id="ARBA00022692"/>
    </source>
</evidence>
<feature type="transmembrane region" description="Helical" evidence="6">
    <location>
        <begin position="329"/>
        <end position="352"/>
    </location>
</feature>
<feature type="transmembrane region" description="Helical" evidence="6">
    <location>
        <begin position="421"/>
        <end position="445"/>
    </location>
</feature>
<proteinExistence type="predicted"/>
<dbReference type="PANTHER" id="PTHR30572:SF18">
    <property type="entry name" value="ABC-TYPE MACROLIDE FAMILY EXPORT SYSTEM PERMEASE COMPONENT 2"/>
    <property type="match status" value="1"/>
</dbReference>
<evidence type="ECO:0000313" key="9">
    <source>
        <dbReference type="EMBL" id="MCX2739491.1"/>
    </source>
</evidence>
<comment type="subcellular location">
    <subcellularLocation>
        <location evidence="1">Cell membrane</location>
        <topology evidence="1">Multi-pass membrane protein</topology>
    </subcellularLocation>
</comment>
<reference evidence="9 10" key="1">
    <citation type="submission" date="2022-11" db="EMBL/GenBank/DDBJ databases">
        <title>The characterization of three novel Bacteroidetes species and genomic analysis of their roles in tidal elemental geochemical cycles.</title>
        <authorList>
            <person name="Ma K.-J."/>
        </authorList>
    </citation>
    <scope>NUCLEOTIDE SEQUENCE [LARGE SCALE GENOMIC DNA]</scope>
    <source>
        <strain evidence="9 10">M82</strain>
    </source>
</reference>
<dbReference type="Pfam" id="PF12704">
    <property type="entry name" value="MacB_PCD"/>
    <property type="match status" value="2"/>
</dbReference>
<comment type="caution">
    <text evidence="9">The sequence shown here is derived from an EMBL/GenBank/DDBJ whole genome shotgun (WGS) entry which is preliminary data.</text>
</comment>
<dbReference type="InterPro" id="IPR025857">
    <property type="entry name" value="MacB_PCD"/>
</dbReference>
<keyword evidence="5 6" id="KW-0472">Membrane</keyword>
<keyword evidence="10" id="KW-1185">Reference proteome</keyword>
<protein>
    <submittedName>
        <fullName evidence="9">ABC transporter permease</fullName>
    </submittedName>
</protein>
<dbReference type="Proteomes" id="UP001207228">
    <property type="component" value="Unassembled WGS sequence"/>
</dbReference>
<keyword evidence="4 6" id="KW-1133">Transmembrane helix</keyword>
<feature type="domain" description="MacB-like periplasmic core" evidence="8">
    <location>
        <begin position="20"/>
        <end position="238"/>
    </location>
</feature>
<accession>A0ABT3RDI8</accession>
<evidence type="ECO:0000256" key="5">
    <source>
        <dbReference type="ARBA" id="ARBA00023136"/>
    </source>
</evidence>
<evidence type="ECO:0000256" key="4">
    <source>
        <dbReference type="ARBA" id="ARBA00022989"/>
    </source>
</evidence>
<dbReference type="PANTHER" id="PTHR30572">
    <property type="entry name" value="MEMBRANE COMPONENT OF TRANSPORTER-RELATED"/>
    <property type="match status" value="1"/>
</dbReference>
<evidence type="ECO:0000259" key="8">
    <source>
        <dbReference type="Pfam" id="PF12704"/>
    </source>
</evidence>
<feature type="transmembrane region" description="Helical" evidence="6">
    <location>
        <begin position="21"/>
        <end position="41"/>
    </location>
</feature>
<sequence>MTKNYLKMAYRNLMRHKVFSLINISGLALGMTCSILILLWVQDEVSFDRFHDKIERVYQVMEVQSYPGAGDFETQATPGQLAEAMQQELPEVEQAIRYTWPMPMLLSHGELGFKGQATYAEQQFFEVFSFPLIQGDAKQALQQPNSVVISDSMAYKLFGSTDVVGKLLKLNNAESYKVTGVMAAVPRNSSMQFDYVMPIEDYVRKPENEWLKHWGNNGLMTYLLLKPGIDVAAFDKKIGPFIKQRYEASNVELFLHPYGDLHLYSFQKSGSNPGMILYVRIFAVVAIFLLVIACINFMNLATARSAKRAKEVGVRKAIGAHKSSLISQFIIESMLVAFIALFLAMNLTGMLLPYFNDFTGKEIQFDLTDPSLLLLLLGVTLFTGLVSGSYPAFFLSSFNPALVLKGTVKLNKGVANFRKGLVVFQFSLSALLIVSTLVVALQLHYIRNRNIGMNRENVLSVELEGNLQKKYDVVKRELMEVPGVLAVSAANRNPIAISHNTGDVKWKGKEVNADILVDVMDVDFGFLEMMEIELKEGRAFSEDFGKDSTAFIINEEAARQMNMKEPVGQWLSIWNEGHIVGVVKDFHSSSLHGKTKPLAMRVRPEEVSAMFVRVAGGQTEQVLAEMERIAKQHNPAFPFQYRFLDEQYEQMYRSEAMMGKLTTAFASIAIFISCLGLFGLALFTAEQRTKEIGIRKVLGASVSGIVFMLSKDFLKLVLVANLVALPLGWYFMSGWLNDYAYRTELSWWIFALAFVATIIIALVTLSFHAVKTAVANPINSLRAE</sequence>
<evidence type="ECO:0000313" key="10">
    <source>
        <dbReference type="Proteomes" id="UP001207228"/>
    </source>
</evidence>
<organism evidence="9 10">
    <name type="scientific">Pontibacter anaerobius</name>
    <dbReference type="NCBI Taxonomy" id="2993940"/>
    <lineage>
        <taxon>Bacteria</taxon>
        <taxon>Pseudomonadati</taxon>
        <taxon>Bacteroidota</taxon>
        <taxon>Cytophagia</taxon>
        <taxon>Cytophagales</taxon>
        <taxon>Hymenobacteraceae</taxon>
        <taxon>Pontibacter</taxon>
    </lineage>
</organism>
<evidence type="ECO:0000256" key="1">
    <source>
        <dbReference type="ARBA" id="ARBA00004651"/>
    </source>
</evidence>
<evidence type="ECO:0000256" key="6">
    <source>
        <dbReference type="SAM" id="Phobius"/>
    </source>
</evidence>
<dbReference type="RefSeq" id="WP_266051556.1">
    <property type="nucleotide sequence ID" value="NZ_JAPFQO010000003.1"/>
</dbReference>
<feature type="transmembrane region" description="Helical" evidence="6">
    <location>
        <begin position="664"/>
        <end position="685"/>
    </location>
</feature>
<feature type="domain" description="ABC3 transporter permease C-terminal" evidence="7">
    <location>
        <begin position="664"/>
        <end position="765"/>
    </location>
</feature>
<feature type="transmembrane region" description="Helical" evidence="6">
    <location>
        <begin position="713"/>
        <end position="732"/>
    </location>
</feature>
<feature type="transmembrane region" description="Helical" evidence="6">
    <location>
        <begin position="372"/>
        <end position="395"/>
    </location>
</feature>
<evidence type="ECO:0000256" key="2">
    <source>
        <dbReference type="ARBA" id="ARBA00022475"/>
    </source>
</evidence>